<dbReference type="PANTHER" id="PTHR43798">
    <property type="entry name" value="MONOACYLGLYCEROL LIPASE"/>
    <property type="match status" value="1"/>
</dbReference>
<dbReference type="InterPro" id="IPR000073">
    <property type="entry name" value="AB_hydrolase_1"/>
</dbReference>
<proteinExistence type="predicted"/>
<protein>
    <recommendedName>
        <fullName evidence="1">AB hydrolase-1 domain-containing protein</fullName>
    </recommendedName>
</protein>
<evidence type="ECO:0000259" key="1">
    <source>
        <dbReference type="Pfam" id="PF00561"/>
    </source>
</evidence>
<gene>
    <name evidence="2" type="ORF">A2864_00525</name>
</gene>
<dbReference type="SUPFAM" id="SSF53474">
    <property type="entry name" value="alpha/beta-Hydrolases"/>
    <property type="match status" value="1"/>
</dbReference>
<sequence>MIGRTVRVNGIRVHYLFGGGEGNQAVVVLHGYGMSAFVHRWLGDLLSTGRRVIIPDLPGFGRSDKVGKASFEEFAMLPNAFLGEIGILRATLVAHSMGGGVAIELSRLFPEKVSKLILVDSVGCPIKRSTHGWAFAAIRKTWRSLHRPLSAAKIVVAFALNCLRRPSWMLKTFRMTADCDLL</sequence>
<organism evidence="2 3">
    <name type="scientific">Candidatus Woykebacteria bacterium RIFCSPHIGHO2_01_FULL_39_12</name>
    <dbReference type="NCBI Taxonomy" id="1802599"/>
    <lineage>
        <taxon>Bacteria</taxon>
        <taxon>Candidatus Woykeibacteriota</taxon>
    </lineage>
</organism>
<name>A0A1G1WIP0_9BACT</name>
<dbReference type="PRINTS" id="PR00111">
    <property type="entry name" value="ABHYDROLASE"/>
</dbReference>
<accession>A0A1G1WIP0</accession>
<dbReference type="EMBL" id="MHCV01000021">
    <property type="protein sequence ID" value="OGY27573.1"/>
    <property type="molecule type" value="Genomic_DNA"/>
</dbReference>
<feature type="domain" description="AB hydrolase-1" evidence="1">
    <location>
        <begin position="25"/>
        <end position="127"/>
    </location>
</feature>
<dbReference type="AlphaFoldDB" id="A0A1G1WIP0"/>
<dbReference type="PANTHER" id="PTHR43798:SF33">
    <property type="entry name" value="HYDROLASE, PUTATIVE (AFU_ORTHOLOGUE AFUA_2G14860)-RELATED"/>
    <property type="match status" value="1"/>
</dbReference>
<evidence type="ECO:0000313" key="3">
    <source>
        <dbReference type="Proteomes" id="UP000177900"/>
    </source>
</evidence>
<dbReference type="InterPro" id="IPR029058">
    <property type="entry name" value="AB_hydrolase_fold"/>
</dbReference>
<evidence type="ECO:0000313" key="2">
    <source>
        <dbReference type="EMBL" id="OGY27573.1"/>
    </source>
</evidence>
<reference evidence="2 3" key="1">
    <citation type="journal article" date="2016" name="Nat. Commun.">
        <title>Thousands of microbial genomes shed light on interconnected biogeochemical processes in an aquifer system.</title>
        <authorList>
            <person name="Anantharaman K."/>
            <person name="Brown C.T."/>
            <person name="Hug L.A."/>
            <person name="Sharon I."/>
            <person name="Castelle C.J."/>
            <person name="Probst A.J."/>
            <person name="Thomas B.C."/>
            <person name="Singh A."/>
            <person name="Wilkins M.J."/>
            <person name="Karaoz U."/>
            <person name="Brodie E.L."/>
            <person name="Williams K.H."/>
            <person name="Hubbard S.S."/>
            <person name="Banfield J.F."/>
        </authorList>
    </citation>
    <scope>NUCLEOTIDE SEQUENCE [LARGE SCALE GENOMIC DNA]</scope>
</reference>
<comment type="caution">
    <text evidence="2">The sequence shown here is derived from an EMBL/GenBank/DDBJ whole genome shotgun (WGS) entry which is preliminary data.</text>
</comment>
<dbReference type="GO" id="GO:0016020">
    <property type="term" value="C:membrane"/>
    <property type="evidence" value="ECO:0007669"/>
    <property type="project" value="TreeGrafter"/>
</dbReference>
<dbReference type="Gene3D" id="3.40.50.1820">
    <property type="entry name" value="alpha/beta hydrolase"/>
    <property type="match status" value="1"/>
</dbReference>
<dbReference type="Pfam" id="PF00561">
    <property type="entry name" value="Abhydrolase_1"/>
    <property type="match status" value="1"/>
</dbReference>
<dbReference type="Proteomes" id="UP000177900">
    <property type="component" value="Unassembled WGS sequence"/>
</dbReference>
<dbReference type="InterPro" id="IPR050266">
    <property type="entry name" value="AB_hydrolase_sf"/>
</dbReference>